<gene>
    <name evidence="1" type="ORF">EB796_000252</name>
</gene>
<evidence type="ECO:0000313" key="2">
    <source>
        <dbReference type="Proteomes" id="UP000593567"/>
    </source>
</evidence>
<comment type="caution">
    <text evidence="1">The sequence shown here is derived from an EMBL/GenBank/DDBJ whole genome shotgun (WGS) entry which is preliminary data.</text>
</comment>
<proteinExistence type="predicted"/>
<accession>A0A7J7KTD2</accession>
<reference evidence="1" key="1">
    <citation type="submission" date="2020-06" db="EMBL/GenBank/DDBJ databases">
        <title>Draft genome of Bugula neritina, a colonial animal packing powerful symbionts and potential medicines.</title>
        <authorList>
            <person name="Rayko M."/>
        </authorList>
    </citation>
    <scope>NUCLEOTIDE SEQUENCE [LARGE SCALE GENOMIC DNA]</scope>
    <source>
        <strain evidence="1">Kwan_BN1</strain>
    </source>
</reference>
<evidence type="ECO:0000313" key="1">
    <source>
        <dbReference type="EMBL" id="KAF6041442.1"/>
    </source>
</evidence>
<name>A0A7J7KTD2_BUGNE</name>
<dbReference type="AlphaFoldDB" id="A0A7J7KTD2"/>
<sequence>MLAISTRVPNVTRLSYYGLYLLVVCQLSGRLSASSIWFQRQNCGSWEYRELANWSKNAKVLVAVVSRD</sequence>
<dbReference type="EMBL" id="VXIV02000045">
    <property type="protein sequence ID" value="KAF6041442.1"/>
    <property type="molecule type" value="Genomic_DNA"/>
</dbReference>
<organism evidence="1 2">
    <name type="scientific">Bugula neritina</name>
    <name type="common">Brown bryozoan</name>
    <name type="synonym">Sertularia neritina</name>
    <dbReference type="NCBI Taxonomy" id="10212"/>
    <lineage>
        <taxon>Eukaryota</taxon>
        <taxon>Metazoa</taxon>
        <taxon>Spiralia</taxon>
        <taxon>Lophotrochozoa</taxon>
        <taxon>Bryozoa</taxon>
        <taxon>Gymnolaemata</taxon>
        <taxon>Cheilostomatida</taxon>
        <taxon>Flustrina</taxon>
        <taxon>Buguloidea</taxon>
        <taxon>Bugulidae</taxon>
        <taxon>Bugula</taxon>
    </lineage>
</organism>
<dbReference type="Proteomes" id="UP000593567">
    <property type="component" value="Unassembled WGS sequence"/>
</dbReference>
<keyword evidence="2" id="KW-1185">Reference proteome</keyword>
<protein>
    <submittedName>
        <fullName evidence="1">Uncharacterized protein</fullName>
    </submittedName>
</protein>